<dbReference type="Proteomes" id="UP000000851">
    <property type="component" value="Chromosome"/>
</dbReference>
<dbReference type="SMART" id="SM00903">
    <property type="entry name" value="Flavin_Reduct"/>
    <property type="match status" value="1"/>
</dbReference>
<dbReference type="eggNOG" id="COG1853">
    <property type="taxonomic scope" value="Bacteria"/>
</dbReference>
<accession>C7PY55</accession>
<dbReference type="KEGG" id="cai:Caci_6495"/>
<dbReference type="STRING" id="479433.Caci_6495"/>
<dbReference type="GO" id="GO:0042602">
    <property type="term" value="F:riboflavin reductase (NADPH) activity"/>
    <property type="evidence" value="ECO:0007669"/>
    <property type="project" value="TreeGrafter"/>
</dbReference>
<dbReference type="PANTHER" id="PTHR30466">
    <property type="entry name" value="FLAVIN REDUCTASE"/>
    <property type="match status" value="1"/>
</dbReference>
<evidence type="ECO:0000313" key="4">
    <source>
        <dbReference type="Proteomes" id="UP000000851"/>
    </source>
</evidence>
<keyword evidence="1" id="KW-0560">Oxidoreductase</keyword>
<evidence type="ECO:0000256" key="1">
    <source>
        <dbReference type="ARBA" id="ARBA00023002"/>
    </source>
</evidence>
<dbReference type="OrthoDB" id="9792858at2"/>
<sequence length="168" mass="17605">MTGTVARGQDGAAFRAAMSRWASGVAVVTTRDAAGRCHGFTATSFTSVSLDPPMVLVCLDRAASCAEAFAVATTYAVHILHGGQEELARRFARKGGDKFADLPVRVFGTPVLPDSLAVLECRVADRFAAGDHTVLLGLVRRAESFAGAPLLYHDRAFADVAARVSAPG</sequence>
<gene>
    <name evidence="3" type="ordered locus">Caci_6495</name>
</gene>
<reference evidence="3 4" key="1">
    <citation type="journal article" date="2009" name="Stand. Genomic Sci.">
        <title>Complete genome sequence of Catenulispora acidiphila type strain (ID 139908).</title>
        <authorList>
            <person name="Copeland A."/>
            <person name="Lapidus A."/>
            <person name="Glavina Del Rio T."/>
            <person name="Nolan M."/>
            <person name="Lucas S."/>
            <person name="Chen F."/>
            <person name="Tice H."/>
            <person name="Cheng J.F."/>
            <person name="Bruce D."/>
            <person name="Goodwin L."/>
            <person name="Pitluck S."/>
            <person name="Mikhailova N."/>
            <person name="Pati A."/>
            <person name="Ivanova N."/>
            <person name="Mavromatis K."/>
            <person name="Chen A."/>
            <person name="Palaniappan K."/>
            <person name="Chain P."/>
            <person name="Land M."/>
            <person name="Hauser L."/>
            <person name="Chang Y.J."/>
            <person name="Jeffries C.D."/>
            <person name="Chertkov O."/>
            <person name="Brettin T."/>
            <person name="Detter J.C."/>
            <person name="Han C."/>
            <person name="Ali Z."/>
            <person name="Tindall B.J."/>
            <person name="Goker M."/>
            <person name="Bristow J."/>
            <person name="Eisen J.A."/>
            <person name="Markowitz V."/>
            <person name="Hugenholtz P."/>
            <person name="Kyrpides N.C."/>
            <person name="Klenk H.P."/>
        </authorList>
    </citation>
    <scope>NUCLEOTIDE SEQUENCE [LARGE SCALE GENOMIC DNA]</scope>
    <source>
        <strain evidence="4">DSM 44928 / JCM 14897 / NBRC 102108 / NRRL B-24433 / ID139908</strain>
    </source>
</reference>
<dbReference type="GO" id="GO:0006208">
    <property type="term" value="P:pyrimidine nucleobase catabolic process"/>
    <property type="evidence" value="ECO:0007669"/>
    <property type="project" value="TreeGrafter"/>
</dbReference>
<dbReference type="InterPro" id="IPR050268">
    <property type="entry name" value="NADH-dep_flavin_reductase"/>
</dbReference>
<organism evidence="3 4">
    <name type="scientific">Catenulispora acidiphila (strain DSM 44928 / JCM 14897 / NBRC 102108 / NRRL B-24433 / ID139908)</name>
    <dbReference type="NCBI Taxonomy" id="479433"/>
    <lineage>
        <taxon>Bacteria</taxon>
        <taxon>Bacillati</taxon>
        <taxon>Actinomycetota</taxon>
        <taxon>Actinomycetes</taxon>
        <taxon>Catenulisporales</taxon>
        <taxon>Catenulisporaceae</taxon>
        <taxon>Catenulispora</taxon>
    </lineage>
</organism>
<keyword evidence="4" id="KW-1185">Reference proteome</keyword>
<dbReference type="HOGENOM" id="CLU_059021_1_4_11"/>
<protein>
    <submittedName>
        <fullName evidence="3">Flavin reductase domain protein FMN-binding</fullName>
    </submittedName>
</protein>
<feature type="domain" description="Flavin reductase like" evidence="2">
    <location>
        <begin position="18"/>
        <end position="159"/>
    </location>
</feature>
<dbReference type="SUPFAM" id="SSF50475">
    <property type="entry name" value="FMN-binding split barrel"/>
    <property type="match status" value="1"/>
</dbReference>
<evidence type="ECO:0000259" key="2">
    <source>
        <dbReference type="SMART" id="SM00903"/>
    </source>
</evidence>
<dbReference type="RefSeq" id="WP_015795074.1">
    <property type="nucleotide sequence ID" value="NC_013131.1"/>
</dbReference>
<name>C7PY55_CATAD</name>
<evidence type="ECO:0000313" key="3">
    <source>
        <dbReference type="EMBL" id="ACU75345.1"/>
    </source>
</evidence>
<dbReference type="GO" id="GO:0010181">
    <property type="term" value="F:FMN binding"/>
    <property type="evidence" value="ECO:0007669"/>
    <property type="project" value="InterPro"/>
</dbReference>
<dbReference type="AlphaFoldDB" id="C7PY55"/>
<dbReference type="InterPro" id="IPR012349">
    <property type="entry name" value="Split_barrel_FMN-bd"/>
</dbReference>
<dbReference type="Gene3D" id="2.30.110.10">
    <property type="entry name" value="Electron Transport, Fmn-binding Protein, Chain A"/>
    <property type="match status" value="1"/>
</dbReference>
<dbReference type="InterPro" id="IPR002563">
    <property type="entry name" value="Flavin_Rdtase-like_dom"/>
</dbReference>
<dbReference type="Pfam" id="PF01613">
    <property type="entry name" value="Flavin_Reduct"/>
    <property type="match status" value="1"/>
</dbReference>
<proteinExistence type="predicted"/>
<dbReference type="PANTHER" id="PTHR30466:SF1">
    <property type="entry name" value="FMN REDUCTASE (NADH) RUTF"/>
    <property type="match status" value="1"/>
</dbReference>
<dbReference type="EMBL" id="CP001700">
    <property type="protein sequence ID" value="ACU75345.1"/>
    <property type="molecule type" value="Genomic_DNA"/>
</dbReference>
<dbReference type="InParanoid" id="C7PY55"/>